<feature type="compositionally biased region" description="Polar residues" evidence="1">
    <location>
        <begin position="896"/>
        <end position="906"/>
    </location>
</feature>
<feature type="region of interest" description="Disordered" evidence="1">
    <location>
        <begin position="492"/>
        <end position="558"/>
    </location>
</feature>
<protein>
    <submittedName>
        <fullName evidence="2">Uncharacterized protein</fullName>
    </submittedName>
</protein>
<feature type="compositionally biased region" description="Low complexity" evidence="1">
    <location>
        <begin position="514"/>
        <end position="528"/>
    </location>
</feature>
<feature type="region of interest" description="Disordered" evidence="1">
    <location>
        <begin position="250"/>
        <end position="436"/>
    </location>
</feature>
<feature type="compositionally biased region" description="Low complexity" evidence="1">
    <location>
        <begin position="390"/>
        <end position="412"/>
    </location>
</feature>
<feature type="region of interest" description="Disordered" evidence="1">
    <location>
        <begin position="1"/>
        <end position="24"/>
    </location>
</feature>
<comment type="caution">
    <text evidence="2">The sequence shown here is derived from an EMBL/GenBank/DDBJ whole genome shotgun (WGS) entry which is preliminary data.</text>
</comment>
<gene>
    <name evidence="2" type="ORF">AXG93_3491s1190</name>
</gene>
<feature type="compositionally biased region" description="Polar residues" evidence="1">
    <location>
        <begin position="548"/>
        <end position="558"/>
    </location>
</feature>
<feature type="region of interest" description="Disordered" evidence="1">
    <location>
        <begin position="73"/>
        <end position="102"/>
    </location>
</feature>
<accession>A0A176VMX9</accession>
<name>A0A176VMX9_MARPO</name>
<feature type="compositionally biased region" description="Polar residues" evidence="1">
    <location>
        <begin position="815"/>
        <end position="880"/>
    </location>
</feature>
<keyword evidence="3" id="KW-1185">Reference proteome</keyword>
<feature type="compositionally biased region" description="Low complexity" evidence="1">
    <location>
        <begin position="787"/>
        <end position="802"/>
    </location>
</feature>
<reference evidence="2" key="1">
    <citation type="submission" date="2016-03" db="EMBL/GenBank/DDBJ databases">
        <title>Mechanisms controlling the formation of the plant cell surface in tip-growing cells are functionally conserved among land plants.</title>
        <authorList>
            <person name="Honkanen S."/>
            <person name="Jones V.A."/>
            <person name="Morieri G."/>
            <person name="Champion C."/>
            <person name="Hetherington A.J."/>
            <person name="Kelly S."/>
            <person name="Saint-Marcoux D."/>
            <person name="Proust H."/>
            <person name="Prescott H."/>
            <person name="Dolan L."/>
        </authorList>
    </citation>
    <scope>NUCLEOTIDE SEQUENCE [LARGE SCALE GENOMIC DNA]</scope>
    <source>
        <tissue evidence="2">Whole gametophyte</tissue>
    </source>
</reference>
<evidence type="ECO:0000313" key="3">
    <source>
        <dbReference type="Proteomes" id="UP000077202"/>
    </source>
</evidence>
<dbReference type="EMBL" id="LVLJ01003243">
    <property type="protein sequence ID" value="OAE22278.1"/>
    <property type="molecule type" value="Genomic_DNA"/>
</dbReference>
<sequence length="1016" mass="108511">MNRKPTTCSEDRYEPAGGPTEATDTVEAGRGIFAIFKPCPGSLGLWGDGRVRKQRRRSAARALRVTLEEGNRGIEERRGGGGGGERVRAWSRGGGRGEPELEMELERERGVEMASVRHPEEGMKRANVINLLLNMMPTPQQPAPSPPDHWSFLDQVDAPQWVDLAKEAALMGTLGDDPWFYRSHAHHETSLARVGTTALAIQSTSLREKVRPPTTKKKSAGVMKAKPSVKACLGGMKRISIAGLKEDRLSSRPRLGATQAWPRTPGKRVHVKGTAPRGRVAVPGSDGRLAVYEPATTPRKKMLQGKLADPSVNGLRPPPAFARTGRASRGSSDPSVGGNGRSSRGSDPSVSGTDRVSGGSDPSLSDQSLSIYDSPKPTLESLNGTYRNASVMSSSDMTCSSTEPSPTPSNSSAEGGAPVRGASLPFGTKSQLSRNLNSESFCTSIQPQEAATKECDATCASANRAAALDVKEPLQDLTERLELEVKRPKSVKVLDRDLPNGDAQQNGKSYPDLTQQSSTPTSTPSSTPRLKRKSLGPPLRVKHDGSGPPSSKKNGYSNSVLNQEVVLSDKLYGSQATHPILEKLRRSWGSALRVKQRKEAEANGGSQKSERSDSTCQNSSAASGDLESTGASGARPDTVTFEEEATVIGASPVEDSESRNLAVQSDDNTKEQSRVEIVVDSAREETQCSGGQVLVDEISPRSEASSTVQVAKTSKASAVAPSTGGKLSKSKSLGCMETRDRASSTPAKSGLAQQQKSKSDALSKAKKPSVNKDTLGRTSLPKKGNKENLSLELSEKSLTTSLDTDRKKKVPNPLLRTSTPTSTRPQASGNSTVSQPLNFTRTSPQARTTSAAHGNKTGVGSRSRSLPSSVRDTETTSGKNSEALDRKVSNLAVHRGSTSSVPTITKQKSDKYAQAPGKEVPSKEKDCNTAAVLPRAGKSSSVSSAPDEPSGYSTENDRKSRLVPKYEPRLHPVKVIREWESKSGKRYYDLQPGERQKVNQEITASKEMAVSKRGSA</sequence>
<feature type="compositionally biased region" description="Polar residues" evidence="1">
    <location>
        <begin position="702"/>
        <end position="716"/>
    </location>
</feature>
<dbReference type="Proteomes" id="UP000077202">
    <property type="component" value="Unassembled WGS sequence"/>
</dbReference>
<feature type="compositionally biased region" description="Low complexity" evidence="1">
    <location>
        <begin position="724"/>
        <end position="734"/>
    </location>
</feature>
<evidence type="ECO:0000313" key="2">
    <source>
        <dbReference type="EMBL" id="OAE22278.1"/>
    </source>
</evidence>
<organism evidence="2 3">
    <name type="scientific">Marchantia polymorpha subsp. ruderalis</name>
    <dbReference type="NCBI Taxonomy" id="1480154"/>
    <lineage>
        <taxon>Eukaryota</taxon>
        <taxon>Viridiplantae</taxon>
        <taxon>Streptophyta</taxon>
        <taxon>Embryophyta</taxon>
        <taxon>Marchantiophyta</taxon>
        <taxon>Marchantiopsida</taxon>
        <taxon>Marchantiidae</taxon>
        <taxon>Marchantiales</taxon>
        <taxon>Marchantiaceae</taxon>
        <taxon>Marchantia</taxon>
    </lineage>
</organism>
<feature type="region of interest" description="Disordered" evidence="1">
    <location>
        <begin position="594"/>
        <end position="966"/>
    </location>
</feature>
<proteinExistence type="predicted"/>
<dbReference type="AlphaFoldDB" id="A0A176VMX9"/>
<feature type="compositionally biased region" description="Polar residues" evidence="1">
    <location>
        <begin position="348"/>
        <end position="371"/>
    </location>
</feature>
<evidence type="ECO:0000256" key="1">
    <source>
        <dbReference type="SAM" id="MobiDB-lite"/>
    </source>
</evidence>
<feature type="compositionally biased region" description="Basic and acidic residues" evidence="1">
    <location>
        <begin position="955"/>
        <end position="966"/>
    </location>
</feature>